<accession>A0A663MUK6</accession>
<dbReference type="Proteomes" id="UP000472269">
    <property type="component" value="Unplaced"/>
</dbReference>
<sequence length="350" mass="40904">MGHQVIIFDFSLIRGLWETRVKKNKERQRKEKERLEKSSLEKIKQEWNFILECRKKGIPQSKYLKNGFVDTDKKILDTYGKVPQLQKRHVLSDEANKERNKFIFQLSGEQWMEFPDSLKEQTYLKEWHVYNTLIQTIPAYIALFQDLRVLDLSKNQINHLPVEIGCLKNLKVLNVSFNNLKSVPPELGDCENLEKLDLSGNMEITELPFELSNLKQITVVDVSANKFHSIPICVLRMSNLQWLDFIFKFIENQLQTLLLQKNKLTYLPRALVNMPKLSLLVVSGDDLVEIPTAICESTTGLKFVSLKDSPVETIVCEDTEEIVESEREREQFEKEFMKAYIEDLKERGMC</sequence>
<protein>
    <submittedName>
        <fullName evidence="3">Leucine rich repeat containing 2</fullName>
    </submittedName>
</protein>
<evidence type="ECO:0000256" key="2">
    <source>
        <dbReference type="ARBA" id="ARBA00022737"/>
    </source>
</evidence>
<keyword evidence="2" id="KW-0677">Repeat</keyword>
<dbReference type="InterPro" id="IPR003591">
    <property type="entry name" value="Leu-rich_rpt_typical-subtyp"/>
</dbReference>
<dbReference type="InterPro" id="IPR050216">
    <property type="entry name" value="LRR_domain-containing"/>
</dbReference>
<evidence type="ECO:0000256" key="1">
    <source>
        <dbReference type="ARBA" id="ARBA00022614"/>
    </source>
</evidence>
<dbReference type="Ensembl" id="ENSACUT00000016591.1">
    <property type="protein sequence ID" value="ENSACUP00000015544.1"/>
    <property type="gene ID" value="ENSACUG00000010430.1"/>
</dbReference>
<dbReference type="GO" id="GO:0005737">
    <property type="term" value="C:cytoplasm"/>
    <property type="evidence" value="ECO:0007669"/>
    <property type="project" value="TreeGrafter"/>
</dbReference>
<dbReference type="PANTHER" id="PTHR48051">
    <property type="match status" value="1"/>
</dbReference>
<proteinExistence type="predicted"/>
<keyword evidence="4" id="KW-1185">Reference proteome</keyword>
<reference evidence="3" key="2">
    <citation type="submission" date="2025-09" db="UniProtKB">
        <authorList>
            <consortium name="Ensembl"/>
        </authorList>
    </citation>
    <scope>IDENTIFICATION</scope>
</reference>
<dbReference type="InterPro" id="IPR001611">
    <property type="entry name" value="Leu-rich_rpt"/>
</dbReference>
<organism evidence="3 4">
    <name type="scientific">Athene cunicularia</name>
    <name type="common">Burrowing owl</name>
    <name type="synonym">Speotyto cunicularia</name>
    <dbReference type="NCBI Taxonomy" id="194338"/>
    <lineage>
        <taxon>Eukaryota</taxon>
        <taxon>Metazoa</taxon>
        <taxon>Chordata</taxon>
        <taxon>Craniata</taxon>
        <taxon>Vertebrata</taxon>
        <taxon>Euteleostomi</taxon>
        <taxon>Archelosauria</taxon>
        <taxon>Archosauria</taxon>
        <taxon>Dinosauria</taxon>
        <taxon>Saurischia</taxon>
        <taxon>Theropoda</taxon>
        <taxon>Coelurosauria</taxon>
        <taxon>Aves</taxon>
        <taxon>Neognathae</taxon>
        <taxon>Neoaves</taxon>
        <taxon>Telluraves</taxon>
        <taxon>Strigiformes</taxon>
        <taxon>Strigidae</taxon>
        <taxon>Athene</taxon>
    </lineage>
</organism>
<dbReference type="SMART" id="SM00369">
    <property type="entry name" value="LRR_TYP"/>
    <property type="match status" value="4"/>
</dbReference>
<dbReference type="SUPFAM" id="SSF52058">
    <property type="entry name" value="L domain-like"/>
    <property type="match status" value="1"/>
</dbReference>
<dbReference type="PANTHER" id="PTHR48051:SF16">
    <property type="entry name" value="LEUCINE-RICH REPEAT-CONTAINING PROTEIN 2"/>
    <property type="match status" value="1"/>
</dbReference>
<keyword evidence="1" id="KW-0433">Leucine-rich repeat</keyword>
<name>A0A663MUK6_ATHCN</name>
<reference evidence="3" key="1">
    <citation type="submission" date="2025-08" db="UniProtKB">
        <authorList>
            <consortium name="Ensembl"/>
        </authorList>
    </citation>
    <scope>IDENTIFICATION</scope>
</reference>
<dbReference type="Gene3D" id="3.80.10.10">
    <property type="entry name" value="Ribonuclease Inhibitor"/>
    <property type="match status" value="3"/>
</dbReference>
<dbReference type="InterPro" id="IPR032675">
    <property type="entry name" value="LRR_dom_sf"/>
</dbReference>
<dbReference type="Pfam" id="PF13855">
    <property type="entry name" value="LRR_8"/>
    <property type="match status" value="1"/>
</dbReference>
<evidence type="ECO:0000313" key="3">
    <source>
        <dbReference type="Ensembl" id="ENSACUP00000015544.1"/>
    </source>
</evidence>
<gene>
    <name evidence="3" type="primary">LRRC2</name>
</gene>
<evidence type="ECO:0000313" key="4">
    <source>
        <dbReference type="Proteomes" id="UP000472269"/>
    </source>
</evidence>
<dbReference type="PROSITE" id="PS51450">
    <property type="entry name" value="LRR"/>
    <property type="match status" value="3"/>
</dbReference>
<dbReference type="AlphaFoldDB" id="A0A663MUK6"/>